<evidence type="ECO:0000313" key="5">
    <source>
        <dbReference type="Proteomes" id="UP000093928"/>
    </source>
</evidence>
<evidence type="ECO:0008006" key="6">
    <source>
        <dbReference type="Google" id="ProtNLM"/>
    </source>
</evidence>
<evidence type="ECO:0000256" key="1">
    <source>
        <dbReference type="SAM" id="MobiDB-lite"/>
    </source>
</evidence>
<feature type="region of interest" description="Disordered" evidence="1">
    <location>
        <begin position="174"/>
        <end position="201"/>
    </location>
</feature>
<dbReference type="Pfam" id="PF18646">
    <property type="entry name" value="DUF5632"/>
    <property type="match status" value="1"/>
</dbReference>
<protein>
    <recommendedName>
        <fullName evidence="6">Vegetative cell wall protein</fullName>
    </recommendedName>
</protein>
<comment type="caution">
    <text evidence="4">The sequence shown here is derived from an EMBL/GenBank/DDBJ whole genome shotgun (WGS) entry which is preliminary data.</text>
</comment>
<dbReference type="AlphaFoldDB" id="A0A1A3NTZ1"/>
<evidence type="ECO:0000259" key="2">
    <source>
        <dbReference type="Pfam" id="PF18645"/>
    </source>
</evidence>
<dbReference type="RefSeq" id="WP_065145454.1">
    <property type="nucleotide sequence ID" value="NZ_LZLS01000169.1"/>
</dbReference>
<dbReference type="OrthoDB" id="4764211at2"/>
<dbReference type="InterPro" id="IPR040833">
    <property type="entry name" value="DUF5631"/>
</dbReference>
<proteinExistence type="predicted"/>
<sequence length="412" mass="45029">MGIFGRRAARQRLRRATEESLSVPTFTAPLDCTPWVIGGLWPTDLPSTSPETATLAQYLKLDLQRIASSANEDLRAIGRAGMAYPARRAAEARAIDDARALAVRRVESTMRQLRQMGQHTGPGFAADMDKTQVLPAVRDEPARPDMDKTQVLPAVRDEPAPADMEQTQVLPAVRDEPPPVPVEADRDNEGLDDDDHDHDHGDGRLQGLLAFVARQEPRLNWAVGDRSDGTTVLVTDLAHGWIPPGIEIPDGVQLLEPDRRTGRLTELLDATTDAATYAPGESATWSADVPGFEASVQPRELPAVDDLTWKLRVATHWRDGLPRLVSTLTKAAVDGAEISEQEVDLLRVHLDTARFQILAQYPDVDAVQLLNCMLLAATEGSITGDPISANYHFAWFQKLAGERVETGAQSTS</sequence>
<organism evidence="4 5">
    <name type="scientific">Mycobacterium asiaticum</name>
    <dbReference type="NCBI Taxonomy" id="1790"/>
    <lineage>
        <taxon>Bacteria</taxon>
        <taxon>Bacillati</taxon>
        <taxon>Actinomycetota</taxon>
        <taxon>Actinomycetes</taxon>
        <taxon>Mycobacteriales</taxon>
        <taxon>Mycobacteriaceae</taxon>
        <taxon>Mycobacterium</taxon>
    </lineage>
</organism>
<dbReference type="EMBL" id="LZLS01000169">
    <property type="protein sequence ID" value="OBK23787.1"/>
    <property type="molecule type" value="Genomic_DNA"/>
</dbReference>
<dbReference type="Pfam" id="PF18645">
    <property type="entry name" value="DUF5631"/>
    <property type="match status" value="1"/>
</dbReference>
<evidence type="ECO:0000313" key="4">
    <source>
        <dbReference type="EMBL" id="OBK23787.1"/>
    </source>
</evidence>
<dbReference type="Proteomes" id="UP000093928">
    <property type="component" value="Unassembled WGS sequence"/>
</dbReference>
<reference evidence="4 5" key="1">
    <citation type="submission" date="2016-06" db="EMBL/GenBank/DDBJ databases">
        <authorList>
            <person name="Kjaerup R.B."/>
            <person name="Dalgaard T.S."/>
            <person name="Juul-Madsen H.R."/>
        </authorList>
    </citation>
    <scope>NUCLEOTIDE SEQUENCE [LARGE SCALE GENOMIC DNA]</scope>
    <source>
        <strain evidence="4 5">1165133.8</strain>
    </source>
</reference>
<gene>
    <name evidence="4" type="ORF">A5634_04965</name>
</gene>
<feature type="compositionally biased region" description="Basic and acidic residues" evidence="1">
    <location>
        <begin position="174"/>
        <end position="189"/>
    </location>
</feature>
<accession>A0A1A3NTZ1</accession>
<feature type="domain" description="DUF5632" evidence="3">
    <location>
        <begin position="202"/>
        <end position="279"/>
    </location>
</feature>
<evidence type="ECO:0000259" key="3">
    <source>
        <dbReference type="Pfam" id="PF18646"/>
    </source>
</evidence>
<dbReference type="InterPro" id="IPR040604">
    <property type="entry name" value="DUF5632"/>
</dbReference>
<name>A0A1A3NTZ1_MYCAS</name>
<feature type="domain" description="DUF5631" evidence="2">
    <location>
        <begin position="304"/>
        <end position="398"/>
    </location>
</feature>